<feature type="domain" description="DUF1985" evidence="6">
    <location>
        <begin position="72"/>
        <end position="225"/>
    </location>
</feature>
<feature type="region of interest" description="Disordered" evidence="4">
    <location>
        <begin position="473"/>
        <end position="500"/>
    </location>
</feature>
<name>A0A6D2L3W5_9BRAS</name>
<comment type="similarity">
    <text evidence="1">Belongs to the peptidase C48 family.</text>
</comment>
<dbReference type="PANTHER" id="PTHR48449:SF1">
    <property type="entry name" value="DUF1985 DOMAIN-CONTAINING PROTEIN"/>
    <property type="match status" value="1"/>
</dbReference>
<dbReference type="SUPFAM" id="SSF54001">
    <property type="entry name" value="Cysteine proteinases"/>
    <property type="match status" value="1"/>
</dbReference>
<feature type="region of interest" description="Disordered" evidence="4">
    <location>
        <begin position="570"/>
        <end position="606"/>
    </location>
</feature>
<sequence>MEELGLPERLFQTGFEPTGRKRVNNYFTLRWVELIKPALDAEYLQMLSESQFKSIMKMGGHIFSVMFVHYLLSRQLVTKKKYELWWVFSGKPVRYGLSEFALVTGLNCGQVSGAESSQKKKKQKPVKGRQKKKVDKKERGPMWEALFGDFDNPTPAWILDKLLLGKKYKDPLSRFRLALLLIVEGILCPTSGSTNIRKEVVEMVADVDYFLNYPWGRESFLLTVESAKARTKEQYVQKTTAIQGFAHAMVLVAASSCPEIVSSRAAGYSFLCDDNNSDEVEKFVVNIVSAKTIDLRGQASVKSLISDQRQLDDPKFSFADEKDDPTVSHLMNLIMEDFPFEHNSWHGGVKASEVAGDEDEELEAEETSPINVVATMCSGKNVVVNSTVIEEVDNGGRGLVRTNQVDVGLQTTYEISTLLKQLVDTFEERTANIVKSVSASLEVHIKTVMEKLKSEFEENFEIRKRDILDIQQQHSGGGYNDGGCSGNNSNGAEGFPNKEPGDLVLQGTTKKVAVPSEASETDCLHKRGENVGDDESDDNILENLNTKLGKTSITGKRSIVNKVPSAEDSLYEKEKRLSKRTRSCPDRYNPSQSHSKKSRKCNRDKDESWIDGNGGVFPVSDQLISASSKIVLIGGFAPFIEPGTEKIIAFEEAVAKKWMLPLSDGSFVNADVLKPLFCSSYPILSKVMEVVVCRARVRCEHDSCSRFSFLGPEYIPNIRKEHLRFLAASDKDVFEFPTCVSFNEGNLLNVGAAAEVLYCPVHINELHWVGLSIDLKGATITVLDSNFACVSEEELGNYLAPIAEMLPYLRCGVGEDNDHGTTDKTPFVINRLDIPFLCEIPGLSAVASFVLMELHATNQLKCCSSLGDVSLKTAARCYAVDCLSLE</sequence>
<evidence type="ECO:0000256" key="2">
    <source>
        <dbReference type="ARBA" id="ARBA00022670"/>
    </source>
</evidence>
<evidence type="ECO:0000259" key="5">
    <source>
        <dbReference type="Pfam" id="PF02902"/>
    </source>
</evidence>
<evidence type="ECO:0000256" key="1">
    <source>
        <dbReference type="ARBA" id="ARBA00005234"/>
    </source>
</evidence>
<gene>
    <name evidence="7" type="ORF">MERR_LOCUS41877</name>
</gene>
<keyword evidence="3" id="KW-0378">Hydrolase</keyword>
<dbReference type="Pfam" id="PF09331">
    <property type="entry name" value="DUF1985"/>
    <property type="match status" value="1"/>
</dbReference>
<evidence type="ECO:0000313" key="7">
    <source>
        <dbReference type="EMBL" id="CAA7054641.1"/>
    </source>
</evidence>
<feature type="region of interest" description="Disordered" evidence="4">
    <location>
        <begin position="114"/>
        <end position="137"/>
    </location>
</feature>
<reference evidence="7" key="1">
    <citation type="submission" date="2020-01" db="EMBL/GenBank/DDBJ databases">
        <authorList>
            <person name="Mishra B."/>
        </authorList>
    </citation>
    <scope>NUCLEOTIDE SEQUENCE [LARGE SCALE GENOMIC DNA]</scope>
</reference>
<evidence type="ECO:0008006" key="9">
    <source>
        <dbReference type="Google" id="ProtNLM"/>
    </source>
</evidence>
<dbReference type="Proteomes" id="UP000467841">
    <property type="component" value="Unassembled WGS sequence"/>
</dbReference>
<accession>A0A6D2L3W5</accession>
<dbReference type="Pfam" id="PF02902">
    <property type="entry name" value="Peptidase_C48"/>
    <property type="match status" value="1"/>
</dbReference>
<dbReference type="EMBL" id="CACVBM020001584">
    <property type="protein sequence ID" value="CAA7054641.1"/>
    <property type="molecule type" value="Genomic_DNA"/>
</dbReference>
<comment type="caution">
    <text evidence="7">The sequence shown here is derived from an EMBL/GenBank/DDBJ whole genome shotgun (WGS) entry which is preliminary data.</text>
</comment>
<dbReference type="InterPro" id="IPR015410">
    <property type="entry name" value="DUF1985"/>
</dbReference>
<feature type="domain" description="Ubiquitin-like protease family profile" evidence="5">
    <location>
        <begin position="685"/>
        <end position="832"/>
    </location>
</feature>
<proteinExistence type="inferred from homology"/>
<evidence type="ECO:0000313" key="8">
    <source>
        <dbReference type="Proteomes" id="UP000467841"/>
    </source>
</evidence>
<dbReference type="InterPro" id="IPR003653">
    <property type="entry name" value="Peptidase_C48_C"/>
</dbReference>
<evidence type="ECO:0000256" key="4">
    <source>
        <dbReference type="SAM" id="MobiDB-lite"/>
    </source>
</evidence>
<evidence type="ECO:0000256" key="3">
    <source>
        <dbReference type="ARBA" id="ARBA00022801"/>
    </source>
</evidence>
<dbReference type="InterPro" id="IPR038765">
    <property type="entry name" value="Papain-like_cys_pep_sf"/>
</dbReference>
<dbReference type="OrthoDB" id="1194650at2759"/>
<keyword evidence="8" id="KW-1185">Reference proteome</keyword>
<feature type="region of interest" description="Disordered" evidence="4">
    <location>
        <begin position="512"/>
        <end position="539"/>
    </location>
</feature>
<dbReference type="GO" id="GO:0008234">
    <property type="term" value="F:cysteine-type peptidase activity"/>
    <property type="evidence" value="ECO:0007669"/>
    <property type="project" value="InterPro"/>
</dbReference>
<organism evidence="7 8">
    <name type="scientific">Microthlaspi erraticum</name>
    <dbReference type="NCBI Taxonomy" id="1685480"/>
    <lineage>
        <taxon>Eukaryota</taxon>
        <taxon>Viridiplantae</taxon>
        <taxon>Streptophyta</taxon>
        <taxon>Embryophyta</taxon>
        <taxon>Tracheophyta</taxon>
        <taxon>Spermatophyta</taxon>
        <taxon>Magnoliopsida</taxon>
        <taxon>eudicotyledons</taxon>
        <taxon>Gunneridae</taxon>
        <taxon>Pentapetalae</taxon>
        <taxon>rosids</taxon>
        <taxon>malvids</taxon>
        <taxon>Brassicales</taxon>
        <taxon>Brassicaceae</taxon>
        <taxon>Coluteocarpeae</taxon>
        <taxon>Microthlaspi</taxon>
    </lineage>
</organism>
<feature type="compositionally biased region" description="Gly residues" evidence="4">
    <location>
        <begin position="475"/>
        <end position="485"/>
    </location>
</feature>
<dbReference type="GO" id="GO:0006508">
    <property type="term" value="P:proteolysis"/>
    <property type="evidence" value="ECO:0007669"/>
    <property type="project" value="UniProtKB-KW"/>
</dbReference>
<keyword evidence="2" id="KW-0645">Protease</keyword>
<protein>
    <recommendedName>
        <fullName evidence="9">Ubiquitin-like protease family profile domain-containing protein</fullName>
    </recommendedName>
</protein>
<dbReference type="AlphaFoldDB" id="A0A6D2L3W5"/>
<evidence type="ECO:0000259" key="6">
    <source>
        <dbReference type="Pfam" id="PF09331"/>
    </source>
</evidence>
<dbReference type="PANTHER" id="PTHR48449">
    <property type="entry name" value="DUF1985 DOMAIN-CONTAINING PROTEIN"/>
    <property type="match status" value="1"/>
</dbReference>
<feature type="compositionally biased region" description="Basic residues" evidence="4">
    <location>
        <begin position="119"/>
        <end position="134"/>
    </location>
</feature>